<keyword evidence="2" id="KW-1185">Reference proteome</keyword>
<dbReference type="AlphaFoldDB" id="H6Q9V1"/>
<name>H6Q9V1_PYROT</name>
<dbReference type="EMBL" id="CP003316">
    <property type="protein sequence ID" value="AFA39009.1"/>
    <property type="molecule type" value="Genomic_DNA"/>
</dbReference>
<dbReference type="HOGENOM" id="CLU_3003300_0_0_2"/>
<organism evidence="1 2">
    <name type="scientific">Pyrobaculum oguniense (strain DSM 13380 / JCM 10595 / TE7)</name>
    <dbReference type="NCBI Taxonomy" id="698757"/>
    <lineage>
        <taxon>Archaea</taxon>
        <taxon>Thermoproteota</taxon>
        <taxon>Thermoprotei</taxon>
        <taxon>Thermoproteales</taxon>
        <taxon>Thermoproteaceae</taxon>
        <taxon>Pyrobaculum</taxon>
    </lineage>
</organism>
<evidence type="ECO:0000313" key="1">
    <source>
        <dbReference type="EMBL" id="AFA39009.1"/>
    </source>
</evidence>
<sequence length="56" mass="6100">MSGVLNRKLIKAARVGGVEKVMELLVAGADPIARNELSATLCIMPPFRATPTWRSY</sequence>
<accession>H6Q9V1</accession>
<evidence type="ECO:0008006" key="3">
    <source>
        <dbReference type="Google" id="ProtNLM"/>
    </source>
</evidence>
<proteinExistence type="predicted"/>
<protein>
    <recommendedName>
        <fullName evidence="3">Ankyrin repeat protein</fullName>
    </recommendedName>
</protein>
<evidence type="ECO:0000313" key="2">
    <source>
        <dbReference type="Proteomes" id="UP000009062"/>
    </source>
</evidence>
<dbReference type="KEGG" id="pog:Pogu_0982"/>
<gene>
    <name evidence="1" type="ordered locus">Pogu_0982</name>
</gene>
<reference evidence="1 2" key="1">
    <citation type="journal article" date="2012" name="Stand. Genomic Sci.">
        <title>Complete genome sequence of Pyrobaculum oguniense.</title>
        <authorList>
            <person name="Bernick D.L."/>
            <person name="Karplus K."/>
            <person name="Lui L.M."/>
            <person name="Coker J.K."/>
            <person name="Murphy J.N."/>
            <person name="Chan P.P."/>
            <person name="Cozen A.E."/>
            <person name="Lowe T.M."/>
        </authorList>
    </citation>
    <scope>NUCLEOTIDE SEQUENCE [LARGE SCALE GENOMIC DNA]</scope>
    <source>
        <strain evidence="1 2">TE7</strain>
    </source>
</reference>
<dbReference type="Proteomes" id="UP000009062">
    <property type="component" value="Chromosome"/>
</dbReference>